<dbReference type="SUPFAM" id="SSF53474">
    <property type="entry name" value="alpha/beta-Hydrolases"/>
    <property type="match status" value="1"/>
</dbReference>
<proteinExistence type="inferred from homology"/>
<accession>A0A9E7D1Q6</accession>
<protein>
    <submittedName>
        <fullName evidence="4">Alpha/beta fold hydrolase</fullName>
    </submittedName>
</protein>
<dbReference type="EMBL" id="CP094358">
    <property type="protein sequence ID" value="UOB17363.1"/>
    <property type="molecule type" value="Genomic_DNA"/>
</dbReference>
<reference evidence="4" key="1">
    <citation type="submission" date="2022-03" db="EMBL/GenBank/DDBJ databases">
        <title>Description of Abyssus ytuae gen. nov., sp. nov., a novel member of the family Flavobacteriaceae isolated from the sediment of Mariana Trench.</title>
        <authorList>
            <person name="Zhang J."/>
            <person name="Xu X."/>
        </authorList>
    </citation>
    <scope>NUCLEOTIDE SEQUENCE</scope>
    <source>
        <strain evidence="4">MT3330</strain>
    </source>
</reference>
<dbReference type="AlphaFoldDB" id="A0A9E7D1Q6"/>
<dbReference type="Pfam" id="PF02230">
    <property type="entry name" value="Abhydrolase_2"/>
    <property type="match status" value="1"/>
</dbReference>
<comment type="similarity">
    <text evidence="1">Belongs to the AB hydrolase superfamily. AB hydrolase 2 family.</text>
</comment>
<keyword evidence="5" id="KW-1185">Reference proteome</keyword>
<evidence type="ECO:0000259" key="3">
    <source>
        <dbReference type="Pfam" id="PF02230"/>
    </source>
</evidence>
<dbReference type="PANTHER" id="PTHR10655">
    <property type="entry name" value="LYSOPHOSPHOLIPASE-RELATED"/>
    <property type="match status" value="1"/>
</dbReference>
<sequence>MDQKSLSLYHIIKAPAIKKGNIPVLFMFHGYGSNEEDLFSFVSELPEELFIISVRAPHTLMPYGYAWYSIHFDAPEGKWSDDEEAIQSREIMKSFIEEACEAYNLDKNNITLLGFSQGAILSYSLALSYPDKVKNVIALSGYLNENILAENYSDNNFSNIHIYASHGSADQVIPVEWARKTPEILKDINVDFEYKEFPVGHGVSPQNFFSFKEWLQSRI</sequence>
<dbReference type="RefSeq" id="WP_255842780.1">
    <property type="nucleotide sequence ID" value="NZ_CP094358.1"/>
</dbReference>
<evidence type="ECO:0000313" key="5">
    <source>
        <dbReference type="Proteomes" id="UP000831290"/>
    </source>
</evidence>
<dbReference type="GO" id="GO:0016787">
    <property type="term" value="F:hydrolase activity"/>
    <property type="evidence" value="ECO:0007669"/>
    <property type="project" value="UniProtKB-KW"/>
</dbReference>
<evidence type="ECO:0000256" key="1">
    <source>
        <dbReference type="ARBA" id="ARBA00006499"/>
    </source>
</evidence>
<name>A0A9E7D1Q6_9FLAO</name>
<keyword evidence="2 4" id="KW-0378">Hydrolase</keyword>
<dbReference type="InterPro" id="IPR029058">
    <property type="entry name" value="AB_hydrolase_fold"/>
</dbReference>
<organism evidence="4 5">
    <name type="scientific">Abyssalbus ytuae</name>
    <dbReference type="NCBI Taxonomy" id="2926907"/>
    <lineage>
        <taxon>Bacteria</taxon>
        <taxon>Pseudomonadati</taxon>
        <taxon>Bacteroidota</taxon>
        <taxon>Flavobacteriia</taxon>
        <taxon>Flavobacteriales</taxon>
        <taxon>Flavobacteriaceae</taxon>
        <taxon>Abyssalbus</taxon>
    </lineage>
</organism>
<dbReference type="InterPro" id="IPR003140">
    <property type="entry name" value="PLipase/COase/thioEstase"/>
</dbReference>
<evidence type="ECO:0000256" key="2">
    <source>
        <dbReference type="ARBA" id="ARBA00022801"/>
    </source>
</evidence>
<dbReference type="Proteomes" id="UP000831290">
    <property type="component" value="Chromosome"/>
</dbReference>
<dbReference type="KEGG" id="fbm:MQE35_16700"/>
<evidence type="ECO:0000313" key="4">
    <source>
        <dbReference type="EMBL" id="UOB17363.1"/>
    </source>
</evidence>
<dbReference type="Gene3D" id="3.40.50.1820">
    <property type="entry name" value="alpha/beta hydrolase"/>
    <property type="match status" value="1"/>
</dbReference>
<dbReference type="InterPro" id="IPR050565">
    <property type="entry name" value="LYPA1-2/EST-like"/>
</dbReference>
<dbReference type="PANTHER" id="PTHR10655:SF17">
    <property type="entry name" value="LYSOPHOSPHOLIPASE-LIKE PROTEIN 1"/>
    <property type="match status" value="1"/>
</dbReference>
<feature type="domain" description="Phospholipase/carboxylesterase/thioesterase" evidence="3">
    <location>
        <begin position="23"/>
        <end position="216"/>
    </location>
</feature>
<gene>
    <name evidence="4" type="ORF">MQE35_16700</name>
</gene>